<dbReference type="GO" id="GO:0004725">
    <property type="term" value="F:protein tyrosine phosphatase activity"/>
    <property type="evidence" value="ECO:0007669"/>
    <property type="project" value="UniProtKB-EC"/>
</dbReference>
<keyword evidence="4" id="KW-0904">Protein phosphatase</keyword>
<evidence type="ECO:0000256" key="5">
    <source>
        <dbReference type="ARBA" id="ARBA00051722"/>
    </source>
</evidence>
<dbReference type="PANTHER" id="PTHR39181:SF1">
    <property type="entry name" value="TYROSINE-PROTEIN PHOSPHATASE YWQE"/>
    <property type="match status" value="1"/>
</dbReference>
<dbReference type="PIRSF" id="PIRSF016557">
    <property type="entry name" value="Caps_synth_CpsB"/>
    <property type="match status" value="1"/>
</dbReference>
<dbReference type="PANTHER" id="PTHR39181">
    <property type="entry name" value="TYROSINE-PROTEIN PHOSPHATASE YWQE"/>
    <property type="match status" value="1"/>
</dbReference>
<dbReference type="HOGENOM" id="CLU_085966_1_1_9"/>
<keyword evidence="7" id="KW-1185">Reference proteome</keyword>
<proteinExistence type="inferred from homology"/>
<evidence type="ECO:0000313" key="7">
    <source>
        <dbReference type="Proteomes" id="UP000004893"/>
    </source>
</evidence>
<comment type="catalytic activity">
    <reaction evidence="5">
        <text>O-phospho-L-tyrosyl-[protein] + H2O = L-tyrosyl-[protein] + phosphate</text>
        <dbReference type="Rhea" id="RHEA:10684"/>
        <dbReference type="Rhea" id="RHEA-COMP:10136"/>
        <dbReference type="Rhea" id="RHEA-COMP:20101"/>
        <dbReference type="ChEBI" id="CHEBI:15377"/>
        <dbReference type="ChEBI" id="CHEBI:43474"/>
        <dbReference type="ChEBI" id="CHEBI:46858"/>
        <dbReference type="ChEBI" id="CHEBI:61978"/>
        <dbReference type="EC" id="3.1.3.48"/>
    </reaction>
</comment>
<dbReference type="Proteomes" id="UP000004893">
    <property type="component" value="Unassembled WGS sequence"/>
</dbReference>
<sequence>MGGYIDMHCHILPAVDDGARSVEEMERMLKTAYDDGIRCMIATPHYHPRRGKEHPDVLLERLKLLRRAAHRIDERFRVYLGTEIYFGQDIPAKLKKGRILSMNRREYILVEFSPSDTYTYIQQGIQQLQMNGYEVILAHVERYECIVENVVFAEHLWEMGAHLQINAGSITGDSGRKIKRFVKELMDRDLVFCVGTDAHGAAHRAPRMKKAADYVEKKYGEDYMRRIFFSNAKIMLKKRVENESK</sequence>
<evidence type="ECO:0000256" key="2">
    <source>
        <dbReference type="ARBA" id="ARBA00013064"/>
    </source>
</evidence>
<dbReference type="EMBL" id="ABYI02000020">
    <property type="protein sequence ID" value="EEG74298.1"/>
    <property type="molecule type" value="Genomic_DNA"/>
</dbReference>
<evidence type="ECO:0000256" key="3">
    <source>
        <dbReference type="ARBA" id="ARBA00022801"/>
    </source>
</evidence>
<dbReference type="STRING" id="553973.CLOHYLEM_05556"/>
<dbReference type="Gene3D" id="3.20.20.140">
    <property type="entry name" value="Metal-dependent hydrolases"/>
    <property type="match status" value="1"/>
</dbReference>
<dbReference type="SUPFAM" id="SSF89550">
    <property type="entry name" value="PHP domain-like"/>
    <property type="match status" value="1"/>
</dbReference>
<dbReference type="InterPro" id="IPR016195">
    <property type="entry name" value="Pol/histidinol_Pase-like"/>
</dbReference>
<keyword evidence="3" id="KW-0378">Hydrolase</keyword>
<accession>C0C0G0</accession>
<dbReference type="EC" id="3.1.3.48" evidence="2"/>
<dbReference type="Pfam" id="PF19567">
    <property type="entry name" value="CpsB_CapC"/>
    <property type="match status" value="1"/>
</dbReference>
<evidence type="ECO:0000256" key="4">
    <source>
        <dbReference type="ARBA" id="ARBA00022912"/>
    </source>
</evidence>
<name>C0C0G0_9FIRM</name>
<gene>
    <name evidence="6" type="primary">epsC</name>
    <name evidence="6" type="ORF">CLOHYLEM_05556</name>
</gene>
<dbReference type="InterPro" id="IPR016667">
    <property type="entry name" value="Caps_polysacc_synth_CpsB/CapC"/>
</dbReference>
<evidence type="ECO:0000256" key="1">
    <source>
        <dbReference type="ARBA" id="ARBA00005750"/>
    </source>
</evidence>
<dbReference type="RefSeq" id="WP_006442899.1">
    <property type="nucleotide sequence ID" value="NZ_GG657759.1"/>
</dbReference>
<protein>
    <recommendedName>
        <fullName evidence="2">protein-tyrosine-phosphatase</fullName>
        <ecNumber evidence="2">3.1.3.48</ecNumber>
    </recommendedName>
</protein>
<dbReference type="GO" id="GO:0030145">
    <property type="term" value="F:manganese ion binding"/>
    <property type="evidence" value="ECO:0007669"/>
    <property type="project" value="InterPro"/>
</dbReference>
<reference evidence="6" key="1">
    <citation type="submission" date="2009-02" db="EMBL/GenBank/DDBJ databases">
        <authorList>
            <person name="Fulton L."/>
            <person name="Clifton S."/>
            <person name="Fulton B."/>
            <person name="Xu J."/>
            <person name="Minx P."/>
            <person name="Pepin K.H."/>
            <person name="Johnson M."/>
            <person name="Bhonagiri V."/>
            <person name="Nash W.E."/>
            <person name="Mardis E.R."/>
            <person name="Wilson R.K."/>
        </authorList>
    </citation>
    <scope>NUCLEOTIDE SEQUENCE [LARGE SCALE GENOMIC DNA]</scope>
    <source>
        <strain evidence="6">DSM 15053</strain>
    </source>
</reference>
<reference evidence="6" key="2">
    <citation type="submission" date="2013-06" db="EMBL/GenBank/DDBJ databases">
        <title>Draft genome sequence of Clostridium hylemonae (DSM 15053).</title>
        <authorList>
            <person name="Sudarsanam P."/>
            <person name="Ley R."/>
            <person name="Guruge J."/>
            <person name="Turnbaugh P.J."/>
            <person name="Mahowald M."/>
            <person name="Liep D."/>
            <person name="Gordon J."/>
        </authorList>
    </citation>
    <scope>NUCLEOTIDE SEQUENCE</scope>
    <source>
        <strain evidence="6">DSM 15053</strain>
    </source>
</reference>
<comment type="caution">
    <text evidence="6">The sequence shown here is derived from an EMBL/GenBank/DDBJ whole genome shotgun (WGS) entry which is preliminary data.</text>
</comment>
<dbReference type="AlphaFoldDB" id="C0C0G0"/>
<dbReference type="eggNOG" id="COG4464">
    <property type="taxonomic scope" value="Bacteria"/>
</dbReference>
<evidence type="ECO:0000313" key="6">
    <source>
        <dbReference type="EMBL" id="EEG74298.1"/>
    </source>
</evidence>
<comment type="similarity">
    <text evidence="1">Belongs to the metallo-dependent hydrolases superfamily. CpsB/CapC family.</text>
</comment>
<organism evidence="6 7">
    <name type="scientific">[Clostridium] hylemonae DSM 15053</name>
    <dbReference type="NCBI Taxonomy" id="553973"/>
    <lineage>
        <taxon>Bacteria</taxon>
        <taxon>Bacillati</taxon>
        <taxon>Bacillota</taxon>
        <taxon>Clostridia</taxon>
        <taxon>Lachnospirales</taxon>
        <taxon>Lachnospiraceae</taxon>
    </lineage>
</organism>